<evidence type="ECO:0000259" key="2">
    <source>
        <dbReference type="Pfam" id="PF01593"/>
    </source>
</evidence>
<dbReference type="InterPro" id="IPR002937">
    <property type="entry name" value="Amino_oxidase"/>
</dbReference>
<dbReference type="SUPFAM" id="SSF53335">
    <property type="entry name" value="S-adenosyl-L-methionine-dependent methyltransferases"/>
    <property type="match status" value="1"/>
</dbReference>
<keyword evidence="4" id="KW-1185">Reference proteome</keyword>
<dbReference type="GO" id="GO:0032259">
    <property type="term" value="P:methylation"/>
    <property type="evidence" value="ECO:0007669"/>
    <property type="project" value="UniProtKB-KW"/>
</dbReference>
<dbReference type="GO" id="GO:0008168">
    <property type="term" value="F:methyltransferase activity"/>
    <property type="evidence" value="ECO:0007669"/>
    <property type="project" value="UniProtKB-KW"/>
</dbReference>
<protein>
    <submittedName>
        <fullName evidence="3">Probable fatty acid methyltransferase</fullName>
    </submittedName>
</protein>
<evidence type="ECO:0000256" key="1">
    <source>
        <dbReference type="SAM" id="SignalP"/>
    </source>
</evidence>
<dbReference type="GO" id="GO:0016491">
    <property type="term" value="F:oxidoreductase activity"/>
    <property type="evidence" value="ECO:0007669"/>
    <property type="project" value="InterPro"/>
</dbReference>
<feature type="signal peptide" evidence="1">
    <location>
        <begin position="1"/>
        <end position="20"/>
    </location>
</feature>
<keyword evidence="3" id="KW-0808">Transferase</keyword>
<keyword evidence="1" id="KW-0732">Signal</keyword>
<dbReference type="Pfam" id="PF02353">
    <property type="entry name" value="CMAS"/>
    <property type="match status" value="1"/>
</dbReference>
<keyword evidence="3" id="KW-0489">Methyltransferase</keyword>
<dbReference type="Pfam" id="PF01593">
    <property type="entry name" value="Amino_oxidase"/>
    <property type="match status" value="1"/>
</dbReference>
<dbReference type="Gene3D" id="3.50.50.60">
    <property type="entry name" value="FAD/NAD(P)-binding domain"/>
    <property type="match status" value="1"/>
</dbReference>
<dbReference type="EMBL" id="BMAC01000063">
    <property type="protein sequence ID" value="GFP83398.1"/>
    <property type="molecule type" value="Genomic_DNA"/>
</dbReference>
<dbReference type="PANTHER" id="PTHR43675:SF30">
    <property type="entry name" value="CYCLOPROPANE-FATTY-ACYL-PHOSPHOLIPID SYNTHASE"/>
    <property type="match status" value="1"/>
</dbReference>
<dbReference type="InterPro" id="IPR026669">
    <property type="entry name" value="Arsenite_MeTrfase-like"/>
</dbReference>
<dbReference type="SUPFAM" id="SSF51905">
    <property type="entry name" value="FAD/NAD(P)-binding domain"/>
    <property type="match status" value="1"/>
</dbReference>
<dbReference type="InterPro" id="IPR036188">
    <property type="entry name" value="FAD/NAD-bd_sf"/>
</dbReference>
<dbReference type="PANTHER" id="PTHR43675">
    <property type="entry name" value="ARSENITE METHYLTRANSFERASE"/>
    <property type="match status" value="1"/>
</dbReference>
<dbReference type="Proteomes" id="UP000653305">
    <property type="component" value="Unassembled WGS sequence"/>
</dbReference>
<dbReference type="OrthoDB" id="5977668at2759"/>
<comment type="caution">
    <text evidence="3">The sequence shown here is derived from an EMBL/GenBank/DDBJ whole genome shotgun (WGS) entry which is preliminary data.</text>
</comment>
<reference evidence="3" key="1">
    <citation type="submission" date="2020-07" db="EMBL/GenBank/DDBJ databases">
        <title>Ethylene signaling mediates host invasion by parasitic plants.</title>
        <authorList>
            <person name="Yoshida S."/>
        </authorList>
    </citation>
    <scope>NUCLEOTIDE SEQUENCE</scope>
    <source>
        <strain evidence="3">Okayama</strain>
    </source>
</reference>
<feature type="chain" id="PRO_5032305688" evidence="1">
    <location>
        <begin position="21"/>
        <end position="698"/>
    </location>
</feature>
<dbReference type="InterPro" id="IPR029063">
    <property type="entry name" value="SAM-dependent_MTases_sf"/>
</dbReference>
<organism evidence="3 4">
    <name type="scientific">Phtheirospermum japonicum</name>
    <dbReference type="NCBI Taxonomy" id="374723"/>
    <lineage>
        <taxon>Eukaryota</taxon>
        <taxon>Viridiplantae</taxon>
        <taxon>Streptophyta</taxon>
        <taxon>Embryophyta</taxon>
        <taxon>Tracheophyta</taxon>
        <taxon>Spermatophyta</taxon>
        <taxon>Magnoliopsida</taxon>
        <taxon>eudicotyledons</taxon>
        <taxon>Gunneridae</taxon>
        <taxon>Pentapetalae</taxon>
        <taxon>asterids</taxon>
        <taxon>lamiids</taxon>
        <taxon>Lamiales</taxon>
        <taxon>Orobanchaceae</taxon>
        <taxon>Orobanchaceae incertae sedis</taxon>
        <taxon>Phtheirospermum</taxon>
    </lineage>
</organism>
<dbReference type="CDD" id="cd02440">
    <property type="entry name" value="AdoMet_MTases"/>
    <property type="match status" value="1"/>
</dbReference>
<evidence type="ECO:0000313" key="3">
    <source>
        <dbReference type="EMBL" id="GFP83398.1"/>
    </source>
</evidence>
<gene>
    <name evidence="3" type="ORF">PHJA_000483200</name>
</gene>
<proteinExistence type="predicted"/>
<feature type="domain" description="Amine oxidase" evidence="2">
    <location>
        <begin position="10"/>
        <end position="301"/>
    </location>
</feature>
<name>A0A830BE50_9LAMI</name>
<dbReference type="Gene3D" id="3.40.50.150">
    <property type="entry name" value="Vaccinia Virus protein VP39"/>
    <property type="match status" value="1"/>
</dbReference>
<dbReference type="AlphaFoldDB" id="A0A830BE50"/>
<sequence>MKVAVVGGGVSGLAAAYVLAADGMEVVVYEKGGTFGGDAKTVTTDHDTVLDIGFMVFSQVTYPGMMELLENIGVDMEISDMSFSVSLVEGQGCEWGTRNGLSSLFAQKKNILYPSFWKMIREIVKFKDEASIYLEELESNPDINRNETLGHFVRSRGYSELFQKAFLLLAHPHSTPRCRSQNYVDKIKKELESRGCQMRTNSEITSVLTDDEGCVKVICKDGLKEVYDGCIIATRAPDALIMLGKEATYDESRILGAFQYVHSEIVLHRDTTLMPKNRATWSSRNFCESIGEKPYITYWLNNIQKISENGLPFLLTVNPPQTPENTLFKWPISHPIPSIASYKASSELKLIQGKRRLWFCGAYEGYGFPEDRVKAGILTANSMLRKSCIVRNNLRHMALSLPETGARLLVTRLLERFIATGTVTLLEDGGTIFRFEGTKKKSNLKVTLRVHSPRFYWKVASEAELGFADAYINGDVSFVDKDEGLLNFFLISITNTELNSYTSKSNKKSKGWWTPLLYTSIIASAKYFLKHVLRKNTLTRVRRNISEHYDLSNELFSLFLDETMTYSCAIFQNPAEDLKSAQMRKINRLIEKARINKEHHILEIGCGWGSLAFEVIKRTGCKYTGITLSEKQLQYVESKVKEAGLQNLVANNLSLDPAAMADITWLSDGTHPPGKIYSLMKPGLSLDSSYFSSAIDMN</sequence>
<accession>A0A830BE50</accession>
<evidence type="ECO:0000313" key="4">
    <source>
        <dbReference type="Proteomes" id="UP000653305"/>
    </source>
</evidence>